<evidence type="ECO:0000313" key="8">
    <source>
        <dbReference type="Proteomes" id="UP000243217"/>
    </source>
</evidence>
<evidence type="ECO:0000259" key="5">
    <source>
        <dbReference type="PROSITE" id="PS50089"/>
    </source>
</evidence>
<dbReference type="GO" id="GO:0005634">
    <property type="term" value="C:nucleus"/>
    <property type="evidence" value="ECO:0007669"/>
    <property type="project" value="TreeGrafter"/>
</dbReference>
<feature type="domain" description="RING-type" evidence="5">
    <location>
        <begin position="760"/>
        <end position="798"/>
    </location>
</feature>
<dbReference type="Pfam" id="PF00271">
    <property type="entry name" value="Helicase_C"/>
    <property type="match status" value="1"/>
</dbReference>
<sequence length="965" mass="111184">MDITHLLETSSGAHSVQASNDVCHGLCLLETTKLHSHQVAALFWMAKREKSMAKLVGGVLADGPGLGKTLTTLSCMLLNQSNAPTLVVVPNALIVEQWLNEMILHFQPNTWKTLLYNPKKTRDIQEFVSDPHSSKIILVTLQDMTLEWHLFQSEQSERGKATSVLYHVKWHRIVVDEVQDILGPGTSMTATMIQSLHAEIRWGLSATPLSKPIDLLGLGKFLMIPPLNTPEYWRQIDLENEEHVKTIQEILNDIVWRTPSQYVVDTLKLVPKQIQLPAQIVQMSAVEFASYYPEYKRFMKDIAKKVKKLKGQRQTISINALRRVLAHESIIKLCKGASHVGLISTMASRDFDSMLLGLVQMRMDACNGAIENCIMKCIESNDPTLITRGYQLFCKLGPFRIPWTLQLRLLSSIRHFAYGDKRIGLRHQIHRTVLAISDKLPRILWEKIFNEYLYEDFSQQIDMILNTQRDAIQRNIMTDYNILRQDHGEINLQLGNFGTQLNQHLHEIYNTPAYYEIYYEASTVRINEAKRRFGTYERWAALHKAHSSNSSFQTTMENVYTQATSTFQVFNTFLDEISTQDWTTNSQGLLEAFDACDHGRRRMNIQQVLGREERWRVRDAANAQGRGAEVVDEGCFLCRFRSVIEVALDFWRTEERSPTLMIRYLLSHSLLQSKTEMLRNMVIEYCQKLTTFTTHLDQYIRRSIEVWTQMQPQPTPPYSSNFIRQVDGAFLKLESAQADYNYVMKIHGLQKQYESTLPACDFCKTLIPTLLNCRLLLCSHTLCIECCQKETSTCPICQNLNPFQLKEAPSLVNPMSGSKYDKVIQDIARVEGKSIVFSQWHEGLKLLRSALHQNNISSLYLERPSQSLLLEEFQKKDHKVLLLPLKKYNHGLNLVEATHVFLLEPTLQPEMQQQAMARVQRLSQTQTTYVHRYVMAGTIEKGIFEWTEQGRLLTHDDVYQLFNSN</sequence>
<gene>
    <name evidence="7" type="ORF">THRCLA_00120</name>
</gene>
<dbReference type="OrthoDB" id="423559at2759"/>
<dbReference type="InterPro" id="IPR000330">
    <property type="entry name" value="SNF2_N"/>
</dbReference>
<evidence type="ECO:0000313" key="7">
    <source>
        <dbReference type="EMBL" id="OQS07888.1"/>
    </source>
</evidence>
<dbReference type="Gene3D" id="3.40.50.300">
    <property type="entry name" value="P-loop containing nucleotide triphosphate hydrolases"/>
    <property type="match status" value="1"/>
</dbReference>
<dbReference type="InterPro" id="IPR001841">
    <property type="entry name" value="Znf_RING"/>
</dbReference>
<dbReference type="EMBL" id="JNBS01000043">
    <property type="protein sequence ID" value="OQS07888.1"/>
    <property type="molecule type" value="Genomic_DNA"/>
</dbReference>
<keyword evidence="4" id="KW-0862">Zinc</keyword>
<evidence type="ECO:0000256" key="2">
    <source>
        <dbReference type="ARBA" id="ARBA00022801"/>
    </source>
</evidence>
<dbReference type="Proteomes" id="UP000243217">
    <property type="component" value="Unassembled WGS sequence"/>
</dbReference>
<evidence type="ECO:0000259" key="6">
    <source>
        <dbReference type="PROSITE" id="PS51192"/>
    </source>
</evidence>
<reference evidence="7 8" key="1">
    <citation type="journal article" date="2014" name="Genome Biol. Evol.">
        <title>The secreted proteins of Achlya hypogyna and Thraustotheca clavata identify the ancestral oomycete secretome and reveal gene acquisitions by horizontal gene transfer.</title>
        <authorList>
            <person name="Misner I."/>
            <person name="Blouin N."/>
            <person name="Leonard G."/>
            <person name="Richards T.A."/>
            <person name="Lane C.E."/>
        </authorList>
    </citation>
    <scope>NUCLEOTIDE SEQUENCE [LARGE SCALE GENOMIC DNA]</scope>
    <source>
        <strain evidence="7 8">ATCC 34112</strain>
    </source>
</reference>
<dbReference type="InterPro" id="IPR001650">
    <property type="entry name" value="Helicase_C-like"/>
</dbReference>
<keyword evidence="2" id="KW-0378">Hydrolase</keyword>
<dbReference type="GO" id="GO:0008270">
    <property type="term" value="F:zinc ion binding"/>
    <property type="evidence" value="ECO:0007669"/>
    <property type="project" value="UniProtKB-KW"/>
</dbReference>
<dbReference type="GO" id="GO:0004386">
    <property type="term" value="F:helicase activity"/>
    <property type="evidence" value="ECO:0007669"/>
    <property type="project" value="UniProtKB-KW"/>
</dbReference>
<dbReference type="PROSITE" id="PS50089">
    <property type="entry name" value="ZF_RING_2"/>
    <property type="match status" value="1"/>
</dbReference>
<dbReference type="AlphaFoldDB" id="A0A1W0ACG4"/>
<dbReference type="GO" id="GO:0006281">
    <property type="term" value="P:DNA repair"/>
    <property type="evidence" value="ECO:0007669"/>
    <property type="project" value="TreeGrafter"/>
</dbReference>
<dbReference type="Pfam" id="PF00176">
    <property type="entry name" value="SNF2-rel_dom"/>
    <property type="match status" value="1"/>
</dbReference>
<feature type="domain" description="Helicase ATP-binding" evidence="6">
    <location>
        <begin position="49"/>
        <end position="226"/>
    </location>
</feature>
<dbReference type="CDD" id="cd18793">
    <property type="entry name" value="SF2_C_SNF"/>
    <property type="match status" value="1"/>
</dbReference>
<dbReference type="SMART" id="SM00487">
    <property type="entry name" value="DEXDc"/>
    <property type="match status" value="1"/>
</dbReference>
<name>A0A1W0ACG4_9STRA</name>
<organism evidence="7 8">
    <name type="scientific">Thraustotheca clavata</name>
    <dbReference type="NCBI Taxonomy" id="74557"/>
    <lineage>
        <taxon>Eukaryota</taxon>
        <taxon>Sar</taxon>
        <taxon>Stramenopiles</taxon>
        <taxon>Oomycota</taxon>
        <taxon>Saprolegniomycetes</taxon>
        <taxon>Saprolegniales</taxon>
        <taxon>Achlyaceae</taxon>
        <taxon>Thraustotheca</taxon>
    </lineage>
</organism>
<protein>
    <submittedName>
        <fullName evidence="7">Snf2 histone linker PHD ring helicase</fullName>
    </submittedName>
</protein>
<dbReference type="Gene3D" id="3.40.50.10810">
    <property type="entry name" value="Tandem AAA-ATPase domain"/>
    <property type="match status" value="1"/>
</dbReference>
<dbReference type="GO" id="GO:0016787">
    <property type="term" value="F:hydrolase activity"/>
    <property type="evidence" value="ECO:0007669"/>
    <property type="project" value="UniProtKB-KW"/>
</dbReference>
<keyword evidence="4" id="KW-0479">Metal-binding</keyword>
<comment type="caution">
    <text evidence="7">The sequence shown here is derived from an EMBL/GenBank/DDBJ whole genome shotgun (WGS) entry which is preliminary data.</text>
</comment>
<dbReference type="STRING" id="74557.A0A1W0ACG4"/>
<evidence type="ECO:0000256" key="1">
    <source>
        <dbReference type="ARBA" id="ARBA00022741"/>
    </source>
</evidence>
<dbReference type="InterPro" id="IPR050628">
    <property type="entry name" value="SNF2_RAD54_helicase_TF"/>
</dbReference>
<dbReference type="InterPro" id="IPR027417">
    <property type="entry name" value="P-loop_NTPase"/>
</dbReference>
<dbReference type="PROSITE" id="PS51192">
    <property type="entry name" value="HELICASE_ATP_BIND_1"/>
    <property type="match status" value="1"/>
</dbReference>
<dbReference type="GO" id="GO:0005524">
    <property type="term" value="F:ATP binding"/>
    <property type="evidence" value="ECO:0007669"/>
    <property type="project" value="UniProtKB-KW"/>
</dbReference>
<keyword evidence="4" id="KW-0863">Zinc-finger</keyword>
<evidence type="ECO:0000256" key="3">
    <source>
        <dbReference type="ARBA" id="ARBA00022840"/>
    </source>
</evidence>
<keyword evidence="8" id="KW-1185">Reference proteome</keyword>
<proteinExistence type="predicted"/>
<dbReference type="GO" id="GO:0008094">
    <property type="term" value="F:ATP-dependent activity, acting on DNA"/>
    <property type="evidence" value="ECO:0007669"/>
    <property type="project" value="TreeGrafter"/>
</dbReference>
<keyword evidence="3" id="KW-0067">ATP-binding</keyword>
<dbReference type="InterPro" id="IPR014001">
    <property type="entry name" value="Helicase_ATP-bd"/>
</dbReference>
<dbReference type="PANTHER" id="PTHR45626">
    <property type="entry name" value="TRANSCRIPTION TERMINATION FACTOR 2-RELATED"/>
    <property type="match status" value="1"/>
</dbReference>
<dbReference type="SUPFAM" id="SSF52540">
    <property type="entry name" value="P-loop containing nucleoside triphosphate hydrolases"/>
    <property type="match status" value="2"/>
</dbReference>
<dbReference type="InterPro" id="IPR038718">
    <property type="entry name" value="SNF2-like_sf"/>
</dbReference>
<dbReference type="InterPro" id="IPR049730">
    <property type="entry name" value="SNF2/RAD54-like_C"/>
</dbReference>
<evidence type="ECO:0000256" key="4">
    <source>
        <dbReference type="PROSITE-ProRule" id="PRU00175"/>
    </source>
</evidence>
<keyword evidence="1" id="KW-0547">Nucleotide-binding</keyword>
<accession>A0A1W0ACG4</accession>
<keyword evidence="7" id="KW-0347">Helicase</keyword>